<evidence type="ECO:0000313" key="1">
    <source>
        <dbReference type="EMBL" id="PUZ62485.1"/>
    </source>
</evidence>
<dbReference type="Proteomes" id="UP000244336">
    <property type="component" value="Chromosome 4"/>
</dbReference>
<dbReference type="Gramene" id="PUZ62485">
    <property type="protein sequence ID" value="PUZ62485"/>
    <property type="gene ID" value="GQ55_4G362000"/>
</dbReference>
<proteinExistence type="predicted"/>
<reference evidence="1 2" key="1">
    <citation type="submission" date="2018-04" db="EMBL/GenBank/DDBJ databases">
        <title>WGS assembly of Panicum hallii var. hallii HAL2.</title>
        <authorList>
            <person name="Lovell J."/>
            <person name="Jenkins J."/>
            <person name="Lowry D."/>
            <person name="Mamidi S."/>
            <person name="Sreedasyam A."/>
            <person name="Weng X."/>
            <person name="Barry K."/>
            <person name="Bonette J."/>
            <person name="Campitelli B."/>
            <person name="Daum C."/>
            <person name="Gordon S."/>
            <person name="Gould B."/>
            <person name="Lipzen A."/>
            <person name="MacQueen A."/>
            <person name="Palacio-Mejia J."/>
            <person name="Plott C."/>
            <person name="Shakirov E."/>
            <person name="Shu S."/>
            <person name="Yoshinaga Y."/>
            <person name="Zane M."/>
            <person name="Rokhsar D."/>
            <person name="Grimwood J."/>
            <person name="Schmutz J."/>
            <person name="Juenger T."/>
        </authorList>
    </citation>
    <scope>NUCLEOTIDE SEQUENCE [LARGE SCALE GENOMIC DNA]</scope>
    <source>
        <strain evidence="2">cv. HAL2</strain>
    </source>
</reference>
<sequence length="62" mass="6808">MVRGHLVGASAAGSLPRAQLQRARLIARARPIASRCWWWCAATPPRSRRRDSHACSPLSSSL</sequence>
<accession>A0A2T7E3S5</accession>
<protein>
    <submittedName>
        <fullName evidence="1">Uncharacterized protein</fullName>
    </submittedName>
</protein>
<keyword evidence="2" id="KW-1185">Reference proteome</keyword>
<dbReference type="EMBL" id="CM009752">
    <property type="protein sequence ID" value="PUZ62485.1"/>
    <property type="molecule type" value="Genomic_DNA"/>
</dbReference>
<name>A0A2T7E3S5_9POAL</name>
<gene>
    <name evidence="1" type="ORF">GQ55_4G362000</name>
</gene>
<dbReference type="AlphaFoldDB" id="A0A2T7E3S5"/>
<organism evidence="1 2">
    <name type="scientific">Panicum hallii var. hallii</name>
    <dbReference type="NCBI Taxonomy" id="1504633"/>
    <lineage>
        <taxon>Eukaryota</taxon>
        <taxon>Viridiplantae</taxon>
        <taxon>Streptophyta</taxon>
        <taxon>Embryophyta</taxon>
        <taxon>Tracheophyta</taxon>
        <taxon>Spermatophyta</taxon>
        <taxon>Magnoliopsida</taxon>
        <taxon>Liliopsida</taxon>
        <taxon>Poales</taxon>
        <taxon>Poaceae</taxon>
        <taxon>PACMAD clade</taxon>
        <taxon>Panicoideae</taxon>
        <taxon>Panicodae</taxon>
        <taxon>Paniceae</taxon>
        <taxon>Panicinae</taxon>
        <taxon>Panicum</taxon>
        <taxon>Panicum sect. Panicum</taxon>
    </lineage>
</organism>
<evidence type="ECO:0000313" key="2">
    <source>
        <dbReference type="Proteomes" id="UP000244336"/>
    </source>
</evidence>